<keyword evidence="7 8" id="KW-0472">Membrane</keyword>
<dbReference type="CDD" id="cd06550">
    <property type="entry name" value="TM_ABC_iron-siderophores_like"/>
    <property type="match status" value="1"/>
</dbReference>
<keyword evidence="10" id="KW-1185">Reference proteome</keyword>
<dbReference type="SUPFAM" id="SSF81345">
    <property type="entry name" value="ABC transporter involved in vitamin B12 uptake, BtuC"/>
    <property type="match status" value="1"/>
</dbReference>
<name>A0A1H9RQR9_9LACT</name>
<dbReference type="EMBL" id="FOHA01000005">
    <property type="protein sequence ID" value="SER75160.1"/>
    <property type="molecule type" value="Genomic_DNA"/>
</dbReference>
<feature type="transmembrane region" description="Helical" evidence="8">
    <location>
        <begin position="217"/>
        <end position="235"/>
    </location>
</feature>
<dbReference type="Pfam" id="PF01032">
    <property type="entry name" value="FecCD"/>
    <property type="match status" value="1"/>
</dbReference>
<dbReference type="PANTHER" id="PTHR30472">
    <property type="entry name" value="FERRIC ENTEROBACTIN TRANSPORT SYSTEM PERMEASE PROTEIN"/>
    <property type="match status" value="1"/>
</dbReference>
<dbReference type="OrthoDB" id="9811975at2"/>
<accession>A0A1H9RQR9</accession>
<protein>
    <submittedName>
        <fullName evidence="9">Iron complex transport system permease protein</fullName>
    </submittedName>
</protein>
<keyword evidence="4" id="KW-1003">Cell membrane</keyword>
<feature type="transmembrane region" description="Helical" evidence="8">
    <location>
        <begin position="133"/>
        <end position="157"/>
    </location>
</feature>
<dbReference type="GO" id="GO:0005886">
    <property type="term" value="C:plasma membrane"/>
    <property type="evidence" value="ECO:0007669"/>
    <property type="project" value="UniProtKB-SubCell"/>
</dbReference>
<dbReference type="RefSeq" id="WP_092651051.1">
    <property type="nucleotide sequence ID" value="NZ_FOHA01000005.1"/>
</dbReference>
<reference evidence="9 10" key="1">
    <citation type="submission" date="2016-10" db="EMBL/GenBank/DDBJ databases">
        <authorList>
            <person name="de Groot N.N."/>
        </authorList>
    </citation>
    <scope>NUCLEOTIDE SEQUENCE [LARGE SCALE GENOMIC DNA]</scope>
    <source>
        <strain evidence="9 10">DSM 13760</strain>
    </source>
</reference>
<feature type="transmembrane region" description="Helical" evidence="8">
    <location>
        <begin position="264"/>
        <end position="285"/>
    </location>
</feature>
<dbReference type="GO" id="GO:0022857">
    <property type="term" value="F:transmembrane transporter activity"/>
    <property type="evidence" value="ECO:0007669"/>
    <property type="project" value="InterPro"/>
</dbReference>
<evidence type="ECO:0000256" key="7">
    <source>
        <dbReference type="ARBA" id="ARBA00023136"/>
    </source>
</evidence>
<proteinExistence type="inferred from homology"/>
<organism evidence="9 10">
    <name type="scientific">Isobaculum melis</name>
    <dbReference type="NCBI Taxonomy" id="142588"/>
    <lineage>
        <taxon>Bacteria</taxon>
        <taxon>Bacillati</taxon>
        <taxon>Bacillota</taxon>
        <taxon>Bacilli</taxon>
        <taxon>Lactobacillales</taxon>
        <taxon>Carnobacteriaceae</taxon>
        <taxon>Isobaculum</taxon>
    </lineage>
</organism>
<feature type="transmembrane region" description="Helical" evidence="8">
    <location>
        <begin position="78"/>
        <end position="97"/>
    </location>
</feature>
<comment type="subcellular location">
    <subcellularLocation>
        <location evidence="1">Cell membrane</location>
        <topology evidence="1">Multi-pass membrane protein</topology>
    </subcellularLocation>
</comment>
<keyword evidence="5 8" id="KW-0812">Transmembrane</keyword>
<evidence type="ECO:0000256" key="5">
    <source>
        <dbReference type="ARBA" id="ARBA00022692"/>
    </source>
</evidence>
<dbReference type="InterPro" id="IPR000522">
    <property type="entry name" value="ABC_transptr_permease_BtuC"/>
</dbReference>
<evidence type="ECO:0000256" key="3">
    <source>
        <dbReference type="ARBA" id="ARBA00022448"/>
    </source>
</evidence>
<dbReference type="Proteomes" id="UP000198948">
    <property type="component" value="Unassembled WGS sequence"/>
</dbReference>
<evidence type="ECO:0000256" key="2">
    <source>
        <dbReference type="ARBA" id="ARBA00007935"/>
    </source>
</evidence>
<evidence type="ECO:0000313" key="9">
    <source>
        <dbReference type="EMBL" id="SER75160.1"/>
    </source>
</evidence>
<feature type="transmembrane region" description="Helical" evidence="8">
    <location>
        <begin position="177"/>
        <end position="196"/>
    </location>
</feature>
<sequence length="317" mass="34475">MRKGIAIVCLIILSFFSLFVGVSQLNLGDLFHLTDLQRLVLFTTRIPRMVSLLIAGSTMSICGLLMQNLTQNKFVSPTTGGTMDSARVGILVAMIFFHDATPIQKIVVAFAFALFGTFLFLTLLDRLRVKNKILVPLIGMMFGSVIGAIATFLAYQFDLVQNVTSWLQGNFALVTSGSYELLYISIPLMLLAYFYAHHFTIVGMGHDFATGMGIRYQWVRGIGLSIVAISSAVVILTVGSIPFIGLIIPNLVTIFLGDHLKNSLFATALSGAAFLIICDIISRVIVAPYEVSVSLIVGVIGSIVFLYLLFRGGKTSV</sequence>
<evidence type="ECO:0000256" key="1">
    <source>
        <dbReference type="ARBA" id="ARBA00004651"/>
    </source>
</evidence>
<evidence type="ECO:0000256" key="4">
    <source>
        <dbReference type="ARBA" id="ARBA00022475"/>
    </source>
</evidence>
<keyword evidence="6 8" id="KW-1133">Transmembrane helix</keyword>
<comment type="similarity">
    <text evidence="2">Belongs to the binding-protein-dependent transport system permease family. FecCD subfamily.</text>
</comment>
<dbReference type="PANTHER" id="PTHR30472:SF27">
    <property type="entry name" value="PETROBACTIN IMPORT SYSTEM PERMEASE PROTEIN YCLN"/>
    <property type="match status" value="1"/>
</dbReference>
<gene>
    <name evidence="9" type="ORF">SAMN04488559_10512</name>
</gene>
<feature type="transmembrane region" description="Helical" evidence="8">
    <location>
        <begin position="48"/>
        <end position="66"/>
    </location>
</feature>
<evidence type="ECO:0000313" key="10">
    <source>
        <dbReference type="Proteomes" id="UP000198948"/>
    </source>
</evidence>
<dbReference type="STRING" id="142588.SAMN04488559_10512"/>
<evidence type="ECO:0000256" key="6">
    <source>
        <dbReference type="ARBA" id="ARBA00022989"/>
    </source>
</evidence>
<evidence type="ECO:0000256" key="8">
    <source>
        <dbReference type="SAM" id="Phobius"/>
    </source>
</evidence>
<dbReference type="GO" id="GO:0033214">
    <property type="term" value="P:siderophore-iron import into cell"/>
    <property type="evidence" value="ECO:0007669"/>
    <property type="project" value="TreeGrafter"/>
</dbReference>
<dbReference type="Gene3D" id="1.10.3470.10">
    <property type="entry name" value="ABC transporter involved in vitamin B12 uptake, BtuC"/>
    <property type="match status" value="1"/>
</dbReference>
<keyword evidence="3" id="KW-0813">Transport</keyword>
<feature type="transmembrane region" description="Helical" evidence="8">
    <location>
        <begin position="291"/>
        <end position="310"/>
    </location>
</feature>
<dbReference type="InterPro" id="IPR037294">
    <property type="entry name" value="ABC_BtuC-like"/>
</dbReference>
<dbReference type="AlphaFoldDB" id="A0A1H9RQR9"/>
<feature type="transmembrane region" description="Helical" evidence="8">
    <location>
        <begin position="103"/>
        <end position="121"/>
    </location>
</feature>